<sequence>MQQPKVALIVDWLTVYAGAERVVEQIINIYPECDLFSLVDFLPDNQRGFLQHKLAKTTFIQRLPFSRKKFRAYLPFMPMAIETLNLEGYDIVISSSHAVARGAITLANQLHITYLQARNLKYAYEDRFLYFKLRKLGYLKEYLLHKLRMWDRIACSRPDHTIANSKYVSLWTKKVNRIKSQVIYPPVDVDRLIEMSVENKEEYYITVGRLEPYKRFDLIVDAFNQCGKPLYIVGDGSLLKKLKKAAKKSIVFLGFQSKEKVAELIAAAKALVFSGCEDFGISLVEAQACGTPVIAYGKGGALETVTPLTEKEPTGVLFFDQTVKEILNAVTAFENSKDAFTLEACKRNAKRFSNERFRREFKSFVTEKYQAHCNSLAQNYSVLSTSLYKQGISS</sequence>
<proteinExistence type="predicted"/>
<keyword evidence="4" id="KW-1185">Reference proteome</keyword>
<dbReference type="RefSeq" id="WP_069312764.1">
    <property type="nucleotide sequence ID" value="NZ_MDTU01000001.1"/>
</dbReference>
<evidence type="ECO:0008006" key="5">
    <source>
        <dbReference type="Google" id="ProtNLM"/>
    </source>
</evidence>
<protein>
    <recommendedName>
        <fullName evidence="5">Glycosyl transferase family 1</fullName>
    </recommendedName>
</protein>
<dbReference type="PANTHER" id="PTHR45947:SF3">
    <property type="entry name" value="SULFOQUINOVOSYL TRANSFERASE SQD2"/>
    <property type="match status" value="1"/>
</dbReference>
<dbReference type="Proteomes" id="UP000094329">
    <property type="component" value="Unassembled WGS sequence"/>
</dbReference>
<accession>A0ABX3A5P2</accession>
<dbReference type="InterPro" id="IPR050194">
    <property type="entry name" value="Glycosyltransferase_grp1"/>
</dbReference>
<evidence type="ECO:0000313" key="3">
    <source>
        <dbReference type="EMBL" id="ODN42968.1"/>
    </source>
</evidence>
<organism evidence="3 4">
    <name type="scientific">Piscirickettsia litoralis</name>
    <dbReference type="NCBI Taxonomy" id="1891921"/>
    <lineage>
        <taxon>Bacteria</taxon>
        <taxon>Pseudomonadati</taxon>
        <taxon>Pseudomonadota</taxon>
        <taxon>Gammaproteobacteria</taxon>
        <taxon>Thiotrichales</taxon>
        <taxon>Piscirickettsiaceae</taxon>
        <taxon>Piscirickettsia</taxon>
    </lineage>
</organism>
<evidence type="ECO:0000259" key="2">
    <source>
        <dbReference type="Pfam" id="PF13439"/>
    </source>
</evidence>
<reference evidence="3 4" key="1">
    <citation type="submission" date="2016-08" db="EMBL/GenBank/DDBJ databases">
        <title>Draft genome sequence of Candidatus Piscirickettsia litoralis, from seawater.</title>
        <authorList>
            <person name="Wan X."/>
            <person name="Lee A.J."/>
            <person name="Hou S."/>
            <person name="Donachie S.P."/>
        </authorList>
    </citation>
    <scope>NUCLEOTIDE SEQUENCE [LARGE SCALE GENOMIC DNA]</scope>
    <source>
        <strain evidence="3 4">Y2</strain>
    </source>
</reference>
<feature type="domain" description="Glycosyltransferase subfamily 4-like N-terminal" evidence="2">
    <location>
        <begin position="56"/>
        <end position="191"/>
    </location>
</feature>
<evidence type="ECO:0000259" key="1">
    <source>
        <dbReference type="Pfam" id="PF00534"/>
    </source>
</evidence>
<dbReference type="InterPro" id="IPR001296">
    <property type="entry name" value="Glyco_trans_1"/>
</dbReference>
<dbReference type="InterPro" id="IPR028098">
    <property type="entry name" value="Glyco_trans_4-like_N"/>
</dbReference>
<gene>
    <name evidence="3" type="ORF">BGC07_08595</name>
</gene>
<dbReference type="EMBL" id="MDTU01000001">
    <property type="protein sequence ID" value="ODN42968.1"/>
    <property type="molecule type" value="Genomic_DNA"/>
</dbReference>
<dbReference type="PANTHER" id="PTHR45947">
    <property type="entry name" value="SULFOQUINOVOSYL TRANSFERASE SQD2"/>
    <property type="match status" value="1"/>
</dbReference>
<feature type="domain" description="Glycosyl transferase family 1" evidence="1">
    <location>
        <begin position="198"/>
        <end position="351"/>
    </location>
</feature>
<dbReference type="Pfam" id="PF13439">
    <property type="entry name" value="Glyco_transf_4"/>
    <property type="match status" value="1"/>
</dbReference>
<dbReference type="Pfam" id="PF00534">
    <property type="entry name" value="Glycos_transf_1"/>
    <property type="match status" value="1"/>
</dbReference>
<comment type="caution">
    <text evidence="3">The sequence shown here is derived from an EMBL/GenBank/DDBJ whole genome shotgun (WGS) entry which is preliminary data.</text>
</comment>
<evidence type="ECO:0000313" key="4">
    <source>
        <dbReference type="Proteomes" id="UP000094329"/>
    </source>
</evidence>
<dbReference type="Gene3D" id="3.40.50.2000">
    <property type="entry name" value="Glycogen Phosphorylase B"/>
    <property type="match status" value="2"/>
</dbReference>
<dbReference type="SUPFAM" id="SSF53756">
    <property type="entry name" value="UDP-Glycosyltransferase/glycogen phosphorylase"/>
    <property type="match status" value="1"/>
</dbReference>
<name>A0ABX3A5P2_9GAMM</name>